<proteinExistence type="predicted"/>
<dbReference type="InterPro" id="IPR053150">
    <property type="entry name" value="Teicoplanin_resist-assoc"/>
</dbReference>
<evidence type="ECO:0000256" key="4">
    <source>
        <dbReference type="ARBA" id="ARBA00023136"/>
    </source>
</evidence>
<protein>
    <submittedName>
        <fullName evidence="8">VanZ family protein</fullName>
    </submittedName>
</protein>
<evidence type="ECO:0000313" key="8">
    <source>
        <dbReference type="EMBL" id="PWU68396.1"/>
    </source>
</evidence>
<dbReference type="EMBL" id="QGTD01000008">
    <property type="protein sequence ID" value="PWU68396.1"/>
    <property type="molecule type" value="Genomic_DNA"/>
</dbReference>
<sequence length="381" mass="43925">MSTYIIPIQTAFLIFLLLSIFLTIPWLIYVYRKFGYLSIWASIVAFSFVFYMLSALFLVLLPLPDTRDTCAMQTTDTVHYSLIPFYFIADIIMSSEIVWTQPSTYAHVLKQSAFLQAAFNVLLLLPFGVYLRYFLQKKQYWKRALGLGFILSLFYEITQVTGIYGIYNCSYRIFDVDDLILNSTGALLGFLIAPVILALFPSRMSLLVKADQKLNSQVVPPLSQLLAVFIDYLLILLSWNLTIGLFTSNELIELIYKTAGFIIFYFGLPLLWGGKTVGTNIMRFKLTDLDGNVPKWQLMFNRLFSLYLPWVTSAFINVLDGMEIDMDSHLYAYHILITVAVFVFFSILWGVLFIHAIFVIFKKGKRTFYFDHASNIIPRKK</sequence>
<dbReference type="Proteomes" id="UP000245624">
    <property type="component" value="Unassembled WGS sequence"/>
</dbReference>
<evidence type="ECO:0000256" key="2">
    <source>
        <dbReference type="ARBA" id="ARBA00022692"/>
    </source>
</evidence>
<dbReference type="Pfam" id="PF04892">
    <property type="entry name" value="VanZ"/>
    <property type="match status" value="1"/>
</dbReference>
<keyword evidence="3 5" id="KW-1133">Transmembrane helix</keyword>
<comment type="caution">
    <text evidence="8">The sequence shown here is derived from an EMBL/GenBank/DDBJ whole genome shotgun (WGS) entry which is preliminary data.</text>
</comment>
<dbReference type="AlphaFoldDB" id="A0A317KYU2"/>
<keyword evidence="4 5" id="KW-0472">Membrane</keyword>
<feature type="transmembrane region" description="Helical" evidence="5">
    <location>
        <begin position="145"/>
        <end position="167"/>
    </location>
</feature>
<dbReference type="GO" id="GO:0016020">
    <property type="term" value="C:membrane"/>
    <property type="evidence" value="ECO:0007669"/>
    <property type="project" value="UniProtKB-SubCell"/>
</dbReference>
<dbReference type="PANTHER" id="PTHR36834:SF1">
    <property type="entry name" value="INTEGRAL MEMBRANE PROTEIN"/>
    <property type="match status" value="1"/>
</dbReference>
<feature type="transmembrane region" description="Helical" evidence="5">
    <location>
        <begin position="221"/>
        <end position="242"/>
    </location>
</feature>
<feature type="transmembrane region" description="Helical" evidence="5">
    <location>
        <begin position="82"/>
        <end position="101"/>
    </location>
</feature>
<dbReference type="InterPro" id="IPR010432">
    <property type="entry name" value="RDD"/>
</dbReference>
<evidence type="ECO:0000259" key="6">
    <source>
        <dbReference type="Pfam" id="PF04892"/>
    </source>
</evidence>
<evidence type="ECO:0000313" key="9">
    <source>
        <dbReference type="Proteomes" id="UP000245624"/>
    </source>
</evidence>
<dbReference type="Pfam" id="PF06271">
    <property type="entry name" value="RDD"/>
    <property type="match status" value="1"/>
</dbReference>
<dbReference type="PANTHER" id="PTHR36834">
    <property type="entry name" value="MEMBRANE PROTEIN-RELATED"/>
    <property type="match status" value="1"/>
</dbReference>
<accession>A0A317KYU2</accession>
<feature type="domain" description="RDD" evidence="7">
    <location>
        <begin position="225"/>
        <end position="368"/>
    </location>
</feature>
<evidence type="ECO:0000256" key="5">
    <source>
        <dbReference type="SAM" id="Phobius"/>
    </source>
</evidence>
<feature type="transmembrane region" description="Helical" evidence="5">
    <location>
        <begin position="179"/>
        <end position="200"/>
    </location>
</feature>
<evidence type="ECO:0000259" key="7">
    <source>
        <dbReference type="Pfam" id="PF06271"/>
    </source>
</evidence>
<feature type="transmembrane region" description="Helical" evidence="5">
    <location>
        <begin position="299"/>
        <end position="319"/>
    </location>
</feature>
<feature type="transmembrane region" description="Helical" evidence="5">
    <location>
        <begin position="37"/>
        <end position="61"/>
    </location>
</feature>
<dbReference type="OrthoDB" id="4822551at2"/>
<keyword evidence="2 5" id="KW-0812">Transmembrane</keyword>
<comment type="subcellular location">
    <subcellularLocation>
        <location evidence="1">Membrane</location>
        <topology evidence="1">Multi-pass membrane protein</topology>
    </subcellularLocation>
</comment>
<keyword evidence="9" id="KW-1185">Reference proteome</keyword>
<gene>
    <name evidence="8" type="ORF">DLJ74_08080</name>
</gene>
<feature type="transmembrane region" description="Helical" evidence="5">
    <location>
        <begin position="331"/>
        <end position="361"/>
    </location>
</feature>
<feature type="transmembrane region" description="Helical" evidence="5">
    <location>
        <begin position="12"/>
        <end position="31"/>
    </location>
</feature>
<evidence type="ECO:0000256" key="3">
    <source>
        <dbReference type="ARBA" id="ARBA00022989"/>
    </source>
</evidence>
<organism evidence="8 9">
    <name type="scientific">Gracilibacillus dipsosauri</name>
    <dbReference type="NCBI Taxonomy" id="178340"/>
    <lineage>
        <taxon>Bacteria</taxon>
        <taxon>Bacillati</taxon>
        <taxon>Bacillota</taxon>
        <taxon>Bacilli</taxon>
        <taxon>Bacillales</taxon>
        <taxon>Bacillaceae</taxon>
        <taxon>Gracilibacillus</taxon>
    </lineage>
</organism>
<dbReference type="RefSeq" id="WP_109984091.1">
    <property type="nucleotide sequence ID" value="NZ_QGTD01000008.1"/>
</dbReference>
<feature type="domain" description="VanZ-like" evidence="6">
    <location>
        <begin position="48"/>
        <end position="196"/>
    </location>
</feature>
<evidence type="ECO:0000256" key="1">
    <source>
        <dbReference type="ARBA" id="ARBA00004141"/>
    </source>
</evidence>
<name>A0A317KYU2_9BACI</name>
<feature type="transmembrane region" description="Helical" evidence="5">
    <location>
        <begin position="113"/>
        <end position="133"/>
    </location>
</feature>
<reference evidence="8 9" key="1">
    <citation type="submission" date="2018-05" db="EMBL/GenBank/DDBJ databases">
        <title>Genomic analysis of Gracilibacillus dipsosauri DD1 reveals novel features of a salt-tolerant amylase.</title>
        <authorList>
            <person name="Deutch C.E."/>
            <person name="Yang S."/>
        </authorList>
    </citation>
    <scope>NUCLEOTIDE SEQUENCE [LARGE SCALE GENOMIC DNA]</scope>
    <source>
        <strain evidence="8 9">DD1</strain>
    </source>
</reference>
<feature type="transmembrane region" description="Helical" evidence="5">
    <location>
        <begin position="254"/>
        <end position="278"/>
    </location>
</feature>
<dbReference type="InterPro" id="IPR006976">
    <property type="entry name" value="VanZ-like"/>
</dbReference>